<feature type="coiled-coil region" evidence="1">
    <location>
        <begin position="307"/>
        <end position="358"/>
    </location>
</feature>
<evidence type="ECO:0000256" key="1">
    <source>
        <dbReference type="SAM" id="Coils"/>
    </source>
</evidence>
<dbReference type="Proteomes" id="UP000076004">
    <property type="component" value="Chromosome 12"/>
</dbReference>
<keyword evidence="1" id="KW-0175">Coiled coil</keyword>
<gene>
    <name evidence="3" type="ORF">PGSY75_1227700</name>
</gene>
<evidence type="ECO:0000313" key="3">
    <source>
        <dbReference type="EMBL" id="KYN98078.1"/>
    </source>
</evidence>
<feature type="coiled-coil region" evidence="1">
    <location>
        <begin position="159"/>
        <end position="256"/>
    </location>
</feature>
<feature type="coiled-coil region" evidence="1">
    <location>
        <begin position="384"/>
        <end position="482"/>
    </location>
</feature>
<organism evidence="3 4">
    <name type="scientific">Plasmodium gaboni</name>
    <dbReference type="NCBI Taxonomy" id="647221"/>
    <lineage>
        <taxon>Eukaryota</taxon>
        <taxon>Sar</taxon>
        <taxon>Alveolata</taxon>
        <taxon>Apicomplexa</taxon>
        <taxon>Aconoidasida</taxon>
        <taxon>Haemosporida</taxon>
        <taxon>Plasmodiidae</taxon>
        <taxon>Plasmodium</taxon>
        <taxon>Plasmodium (Laverania)</taxon>
    </lineage>
</organism>
<evidence type="ECO:0000256" key="2">
    <source>
        <dbReference type="SAM" id="MobiDB-lite"/>
    </source>
</evidence>
<feature type="region of interest" description="Disordered" evidence="2">
    <location>
        <begin position="617"/>
        <end position="636"/>
    </location>
</feature>
<dbReference type="AlphaFoldDB" id="A0A151LGI3"/>
<dbReference type="KEGG" id="pgab:PGSY75_1227700"/>
<protein>
    <submittedName>
        <fullName evidence="3">Uncharacterized protein</fullName>
    </submittedName>
</protein>
<comment type="caution">
    <text evidence="3">The sequence shown here is derived from an EMBL/GenBank/DDBJ whole genome shotgun (WGS) entry which is preliminary data.</text>
</comment>
<dbReference type="EMBL" id="LVLB01000013">
    <property type="protein sequence ID" value="KYN98078.1"/>
    <property type="molecule type" value="Genomic_DNA"/>
</dbReference>
<feature type="coiled-coil region" evidence="1">
    <location>
        <begin position="508"/>
        <end position="549"/>
    </location>
</feature>
<name>A0A151LGI3_9APIC</name>
<proteinExistence type="predicted"/>
<sequence>MVTDTKSEDSNICKKYIYEEDVENIKNDNSTTNDKINDEENIVDMKKETNENISNLNYNEECPSTIIEKGHDVITNNVLEEKHDQSNTNIIVPIVKECNDSNKDICFTRNETSIHNISENSFQHVKDHISNFNLDEVESSAQDETNEAKSDDSKMKIKIQNLLKLIGLLKAQINQKDQEIYKMEVDFKLRNEENEKKIFKLEEIIEENESNTERTEGDNFMMSKMKSILISQNEEIASLNEELKKKSKEIFYLNEENMTKDEKLVELKKEIESNYMHLREYKNFQNELEVDVNNKIYSAENYVNRTNQRLIENNIDIKEKKLNIEKQKRIIKELYNELNKKEEKISELRSIIESIELNNSRDIIKYKQNNMDLINRLSLNNSLMNSQKIEIENMHMNYKQLEEELKNKDNELKKLHQNLLSKDEENNKMVHDINRLKFDMEVRNIDIDNVKKKIKNVKKEYAINLKKQKERYTNVINEIYKEKDEIIKNHVDELAKLSNHYNEVVLVNENIKNEMNFLNDEILKKSCEIEKLQDRLLDYESKLLIYENNNEIKILKKNEDHLRKLLSKHIHRNEQLLNTTFLLQKSTLENNSLEKKIIELRAKSYRKDQEIKKLQETKSIRKSPSSNCSHNSHEYSIDLSDDMNEDNYNLKYYHNNSIGDHENSVYTSKKSYDKNNTIGSLADSDKRSIKIKNTIPQSHNNEDPVHLALCEYINCFKKNNLSININKLDDNTYLLNDKKVVISFINGDLYVEDDACPIKLQDYLLKTTVR</sequence>
<dbReference type="RefSeq" id="XP_018640717.1">
    <property type="nucleotide sequence ID" value="XM_018786852.1"/>
</dbReference>
<reference evidence="3 4" key="1">
    <citation type="journal article" date="2016" name="Nat. Commun.">
        <title>Genomes of cryptic chimpanzee Plasmodium species reveal key evolutionary events leading to human malaria.</title>
        <authorList>
            <person name="Sundararaman S.A."/>
            <person name="Plenderleith L.J."/>
            <person name="Liu W."/>
            <person name="Loy D.E."/>
            <person name="Learn G.H."/>
            <person name="Li Y."/>
            <person name="Shaw K.S."/>
            <person name="Ayouba A."/>
            <person name="Peeters M."/>
            <person name="Speede S."/>
            <person name="Shaw G.M."/>
            <person name="Bushman F.D."/>
            <person name="Brisson D."/>
            <person name="Rayner J.C."/>
            <person name="Sharp P.M."/>
            <person name="Hahn B.H."/>
        </authorList>
    </citation>
    <scope>NUCLEOTIDE SEQUENCE [LARGE SCALE GENOMIC DNA]</scope>
    <source>
        <strain evidence="3 4">SY75</strain>
    </source>
</reference>
<evidence type="ECO:0000313" key="4">
    <source>
        <dbReference type="Proteomes" id="UP000076004"/>
    </source>
</evidence>
<dbReference type="VEuPathDB" id="PlasmoDB:PGSY75_1227700"/>
<dbReference type="VEuPathDB" id="PlasmoDB:PGABG01_1226500"/>
<accession>A0A151LGI3</accession>
<dbReference type="GeneID" id="29777444"/>